<keyword evidence="2" id="KW-1185">Reference proteome</keyword>
<accession>A0ABP7TY15</accession>
<proteinExistence type="predicted"/>
<sequence length="181" mass="20371">MLQLSQTTVNNATQWLALHESVALVEAGSLRQLHERHLAQHGTEFMARVYQATIEQLLENAYDLQRLELCNVFRRVMSDAIDAHFTTLDLADFSLSLSLANNAKEWLTFMHCMSLAKKISFHKVHTGFLFTYGDDFMVQVYHQTFALTQHPGALSEPQASLSTLQQVLDQAVANTAYKAAA</sequence>
<evidence type="ECO:0000313" key="2">
    <source>
        <dbReference type="Proteomes" id="UP001501469"/>
    </source>
</evidence>
<dbReference type="EMBL" id="BAABDK010000013">
    <property type="protein sequence ID" value="GAA4032963.1"/>
    <property type="molecule type" value="Genomic_DNA"/>
</dbReference>
<evidence type="ECO:0000313" key="1">
    <source>
        <dbReference type="EMBL" id="GAA4032963.1"/>
    </source>
</evidence>
<dbReference type="RefSeq" id="WP_345052775.1">
    <property type="nucleotide sequence ID" value="NZ_BAABDK010000013.1"/>
</dbReference>
<reference evidence="2" key="1">
    <citation type="journal article" date="2019" name="Int. J. Syst. Evol. Microbiol.">
        <title>The Global Catalogue of Microorganisms (GCM) 10K type strain sequencing project: providing services to taxonomists for standard genome sequencing and annotation.</title>
        <authorList>
            <consortium name="The Broad Institute Genomics Platform"/>
            <consortium name="The Broad Institute Genome Sequencing Center for Infectious Disease"/>
            <person name="Wu L."/>
            <person name="Ma J."/>
        </authorList>
    </citation>
    <scope>NUCLEOTIDE SEQUENCE [LARGE SCALE GENOMIC DNA]</scope>
    <source>
        <strain evidence="2">JCM 17225</strain>
    </source>
</reference>
<organism evidence="1 2">
    <name type="scientific">Hymenobacter glaciei</name>
    <dbReference type="NCBI Taxonomy" id="877209"/>
    <lineage>
        <taxon>Bacteria</taxon>
        <taxon>Pseudomonadati</taxon>
        <taxon>Bacteroidota</taxon>
        <taxon>Cytophagia</taxon>
        <taxon>Cytophagales</taxon>
        <taxon>Hymenobacteraceae</taxon>
        <taxon>Hymenobacter</taxon>
    </lineage>
</organism>
<gene>
    <name evidence="1" type="ORF">GCM10022409_16580</name>
</gene>
<dbReference type="Proteomes" id="UP001501469">
    <property type="component" value="Unassembled WGS sequence"/>
</dbReference>
<protein>
    <submittedName>
        <fullName evidence="1">Uncharacterized protein</fullName>
    </submittedName>
</protein>
<name>A0ABP7TY15_9BACT</name>
<comment type="caution">
    <text evidence="1">The sequence shown here is derived from an EMBL/GenBank/DDBJ whole genome shotgun (WGS) entry which is preliminary data.</text>
</comment>